<reference evidence="1 2" key="1">
    <citation type="submission" date="2013-08" db="EMBL/GenBank/DDBJ databases">
        <authorList>
            <person name="Weinstock G."/>
            <person name="Sodergren E."/>
            <person name="Wylie T."/>
            <person name="Fulton L."/>
            <person name="Fulton R."/>
            <person name="Fronick C."/>
            <person name="O'Laughlin M."/>
            <person name="Godfrey J."/>
            <person name="Miner T."/>
            <person name="Herter B."/>
            <person name="Appelbaum E."/>
            <person name="Cordes M."/>
            <person name="Lek S."/>
            <person name="Wollam A."/>
            <person name="Pepin K.H."/>
            <person name="Palsikar V.B."/>
            <person name="Mitreva M."/>
            <person name="Wilson R.K."/>
        </authorList>
    </citation>
    <scope>NUCLEOTIDE SEQUENCE [LARGE SCALE GENOMIC DNA]</scope>
    <source>
        <strain evidence="1 2">ATCC 14665</strain>
    </source>
</reference>
<protein>
    <submittedName>
        <fullName evidence="1">Uncharacterized protein</fullName>
    </submittedName>
</protein>
<proteinExistence type="predicted"/>
<evidence type="ECO:0000313" key="2">
    <source>
        <dbReference type="Proteomes" id="UP000016605"/>
    </source>
</evidence>
<sequence>MRDVDRREEEFRRVLRGEPALHRVAMVGRPVLDPISLARCGLVGRPSHRCRNRA</sequence>
<dbReference type="Proteomes" id="UP000016605">
    <property type="component" value="Unassembled WGS sequence"/>
</dbReference>
<dbReference type="EMBL" id="AWVQ01000882">
    <property type="protein sequence ID" value="ERK66511.1"/>
    <property type="molecule type" value="Genomic_DNA"/>
</dbReference>
<name>U2RCE0_LEIAQ</name>
<accession>U2RCE0</accession>
<comment type="caution">
    <text evidence="1">The sequence shown here is derived from an EMBL/GenBank/DDBJ whole genome shotgun (WGS) entry which is preliminary data.</text>
</comment>
<organism evidence="1 2">
    <name type="scientific">Leifsonia aquatica ATCC 14665</name>
    <dbReference type="NCBI Taxonomy" id="1358026"/>
    <lineage>
        <taxon>Bacteria</taxon>
        <taxon>Bacillati</taxon>
        <taxon>Actinomycetota</taxon>
        <taxon>Actinomycetes</taxon>
        <taxon>Micrococcales</taxon>
        <taxon>Microbacteriaceae</taxon>
        <taxon>Leifsonia</taxon>
    </lineage>
</organism>
<evidence type="ECO:0000313" key="1">
    <source>
        <dbReference type="EMBL" id="ERK66511.1"/>
    </source>
</evidence>
<dbReference type="HOGENOM" id="CLU_3044885_0_0_11"/>
<dbReference type="AlphaFoldDB" id="U2RCE0"/>
<gene>
    <name evidence="1" type="ORF">N136_04733</name>
</gene>